<dbReference type="GO" id="GO:0005524">
    <property type="term" value="F:ATP binding"/>
    <property type="evidence" value="ECO:0007669"/>
    <property type="project" value="UniProtKB-KW"/>
</dbReference>
<dbReference type="PROSITE" id="PS51285">
    <property type="entry name" value="AGC_KINASE_CTER"/>
    <property type="match status" value="1"/>
</dbReference>
<dbReference type="PROSITE" id="PS00108">
    <property type="entry name" value="PROTEIN_KINASE_ST"/>
    <property type="match status" value="1"/>
</dbReference>
<keyword evidence="5" id="KW-0067">ATP-binding</keyword>
<evidence type="ECO:0000256" key="2">
    <source>
        <dbReference type="ARBA" id="ARBA00022679"/>
    </source>
</evidence>
<dbReference type="InterPro" id="IPR008271">
    <property type="entry name" value="Ser/Thr_kinase_AS"/>
</dbReference>
<dbReference type="KEGG" id="xtr:116412229"/>
<dbReference type="OrthoDB" id="9618847at2759"/>
<dbReference type="GO" id="GO:0005634">
    <property type="term" value="C:nucleus"/>
    <property type="evidence" value="ECO:0000318"/>
    <property type="project" value="GO_Central"/>
</dbReference>
<dbReference type="GO" id="GO:0004674">
    <property type="term" value="F:protein serine/threonine kinase activity"/>
    <property type="evidence" value="ECO:0000318"/>
    <property type="project" value="GO_Central"/>
</dbReference>
<evidence type="ECO:0000313" key="8">
    <source>
        <dbReference type="Proteomes" id="UP000008143"/>
    </source>
</evidence>
<keyword evidence="8" id="KW-1185">Reference proteome</keyword>
<organism evidence="8 9">
    <name type="scientific">Xenopus tropicalis</name>
    <name type="common">Western clawed frog</name>
    <name type="synonym">Silurana tropicalis</name>
    <dbReference type="NCBI Taxonomy" id="8364"/>
    <lineage>
        <taxon>Eukaryota</taxon>
        <taxon>Metazoa</taxon>
        <taxon>Chordata</taxon>
        <taxon>Craniata</taxon>
        <taxon>Vertebrata</taxon>
        <taxon>Euteleostomi</taxon>
        <taxon>Amphibia</taxon>
        <taxon>Batrachia</taxon>
        <taxon>Anura</taxon>
        <taxon>Pipoidea</taxon>
        <taxon>Pipidae</taxon>
        <taxon>Xenopodinae</taxon>
        <taxon>Xenopus</taxon>
        <taxon>Silurana</taxon>
    </lineage>
</organism>
<dbReference type="InterPro" id="IPR000719">
    <property type="entry name" value="Prot_kinase_dom"/>
</dbReference>
<dbReference type="PROSITE" id="PS50011">
    <property type="entry name" value="PROTEIN_KINASE_DOM"/>
    <property type="match status" value="1"/>
</dbReference>
<evidence type="ECO:0000259" key="7">
    <source>
        <dbReference type="PROSITE" id="PS51285"/>
    </source>
</evidence>
<dbReference type="PANTHER" id="PTHR24351">
    <property type="entry name" value="RIBOSOMAL PROTEIN S6 KINASE"/>
    <property type="match status" value="1"/>
</dbReference>
<evidence type="ECO:0000256" key="1">
    <source>
        <dbReference type="ARBA" id="ARBA00022527"/>
    </source>
</evidence>
<feature type="domain" description="AGC-kinase C-terminal" evidence="7">
    <location>
        <begin position="228"/>
        <end position="289"/>
    </location>
</feature>
<dbReference type="Pfam" id="PF00069">
    <property type="entry name" value="Pkinase"/>
    <property type="match status" value="1"/>
</dbReference>
<sequence>MHDLNSYNTFGQIVLEQRILMLANKERCHFLVGLFASFQTEHHVCFAMDYAEGGDLVCQLDEDGISVERTQFYAACIVLGLQFLHEHNIAHRDLKPENILLDSDGYAKIADYGLSREGMTYDTLAYSECGSLYYMAPEIFREGYYTRSVDWWSLGVIIYEMLVGNLPFRGKDETRTIAMITSSEPTYPEHLTVESRSILVNLLNKTPHNRLGAGEHGAEDIKNSAFFQGFDWEALMKKQIQAPFIPKRNRTESSQQSKKSLELKPDMIPEPLWEETKWALKELEYIVET</sequence>
<dbReference type="SUPFAM" id="SSF56112">
    <property type="entry name" value="Protein kinase-like (PK-like)"/>
    <property type="match status" value="1"/>
</dbReference>
<dbReference type="OMA" id="WEETKWA"/>
<dbReference type="GO" id="GO:0005737">
    <property type="term" value="C:cytoplasm"/>
    <property type="evidence" value="ECO:0000318"/>
    <property type="project" value="GO_Central"/>
</dbReference>
<dbReference type="GeneID" id="116412229"/>
<dbReference type="InterPro" id="IPR011009">
    <property type="entry name" value="Kinase-like_dom_sf"/>
</dbReference>
<dbReference type="SMART" id="SM00220">
    <property type="entry name" value="S_TKc"/>
    <property type="match status" value="1"/>
</dbReference>
<protein>
    <submittedName>
        <fullName evidence="9">Serine/threonine-protein kinase N2-like</fullName>
    </submittedName>
</protein>
<keyword evidence="4" id="KW-0418">Kinase</keyword>
<keyword evidence="3" id="KW-0547">Nucleotide-binding</keyword>
<evidence type="ECO:0000313" key="10">
    <source>
        <dbReference type="Xenbase" id="XB-GENE-29098315"/>
    </source>
</evidence>
<dbReference type="AlphaFoldDB" id="A0A8J1JXS8"/>
<dbReference type="Proteomes" id="UP000008143">
    <property type="component" value="Chromosome 7"/>
</dbReference>
<dbReference type="Gene3D" id="3.30.200.20">
    <property type="entry name" value="Phosphorylase Kinase, domain 1"/>
    <property type="match status" value="1"/>
</dbReference>
<dbReference type="Xenbase" id="XB-GENE-29098315">
    <property type="gene designation" value="LOC116412229"/>
</dbReference>
<evidence type="ECO:0000313" key="9">
    <source>
        <dbReference type="RefSeq" id="XP_031761840.1"/>
    </source>
</evidence>
<dbReference type="FunFam" id="1.10.510.10:FF:000210">
    <property type="entry name" value="Non-specific serine/threonine protein kinase"/>
    <property type="match status" value="1"/>
</dbReference>
<gene>
    <name evidence="9 10" type="primary">LOC116412229</name>
</gene>
<evidence type="ECO:0000256" key="5">
    <source>
        <dbReference type="ARBA" id="ARBA00022840"/>
    </source>
</evidence>
<evidence type="ECO:0000259" key="6">
    <source>
        <dbReference type="PROSITE" id="PS50011"/>
    </source>
</evidence>
<dbReference type="AGR" id="Xenbase:XB-GENE-29098315"/>
<evidence type="ECO:0000256" key="3">
    <source>
        <dbReference type="ARBA" id="ARBA00022741"/>
    </source>
</evidence>
<evidence type="ECO:0000256" key="4">
    <source>
        <dbReference type="ARBA" id="ARBA00022777"/>
    </source>
</evidence>
<dbReference type="InterPro" id="IPR000961">
    <property type="entry name" value="AGC-kinase_C"/>
</dbReference>
<reference evidence="9" key="1">
    <citation type="submission" date="2025-08" db="UniProtKB">
        <authorList>
            <consortium name="RefSeq"/>
        </authorList>
    </citation>
    <scope>IDENTIFICATION</scope>
    <source>
        <strain evidence="9">Nigerian</strain>
        <tissue evidence="9">Liver and blood</tissue>
    </source>
</reference>
<dbReference type="Gene3D" id="1.10.510.10">
    <property type="entry name" value="Transferase(Phosphotransferase) domain 1"/>
    <property type="match status" value="1"/>
</dbReference>
<keyword evidence="2" id="KW-0808">Transferase</keyword>
<name>A0A8J1JXS8_XENTR</name>
<keyword evidence="1" id="KW-0723">Serine/threonine-protein kinase</keyword>
<dbReference type="RefSeq" id="XP_031761840.1">
    <property type="nucleotide sequence ID" value="XM_031905980.1"/>
</dbReference>
<accession>A0A8J1JXS8</accession>
<proteinExistence type="predicted"/>
<feature type="domain" description="Protein kinase" evidence="6">
    <location>
        <begin position="1"/>
        <end position="227"/>
    </location>
</feature>